<comment type="function">
    <text evidence="5">Methyltransferase required for the conversion of demethylmenaquinol (DMKH2) to menaquinol (MKH2).</text>
</comment>
<dbReference type="OrthoDB" id="9808140at2"/>
<dbReference type="HAMAP" id="MF_01813">
    <property type="entry name" value="MenG_UbiE_methyltr"/>
    <property type="match status" value="1"/>
</dbReference>
<evidence type="ECO:0000256" key="5">
    <source>
        <dbReference type="HAMAP-Rule" id="MF_01813"/>
    </source>
</evidence>
<dbReference type="Pfam" id="PF01209">
    <property type="entry name" value="Ubie_methyltran"/>
    <property type="match status" value="1"/>
</dbReference>
<sequence>MKPYDTELSKKEEVRAMFDNIAPAYDRLNHTLSLSVDRIWRRRVVRIVGRLHPRRVLDMATGTGDLAVMMARSIPEAHIKGVDLSEGMLDVARRKVAARGLEERVTLEAGDAETAVAAAGSVDVVTVAFGVRNFGDLGRGLAELSRALRPGGRIVILEFSTPTMPVFGRLYDWYSHRVLPRIGGWLSHDRQAYDYLPRSVDEFPQPEEFLTILAAAGFRDCRARSQSFGIAQIYTAEKC</sequence>
<comment type="caution">
    <text evidence="5">Lacks conserved residue(s) required for the propagation of feature annotation.</text>
</comment>
<dbReference type="GeneID" id="78342140"/>
<dbReference type="InterPro" id="IPR029063">
    <property type="entry name" value="SAM-dependent_MTases_sf"/>
</dbReference>
<dbReference type="GO" id="GO:0032259">
    <property type="term" value="P:methylation"/>
    <property type="evidence" value="ECO:0007669"/>
    <property type="project" value="UniProtKB-KW"/>
</dbReference>
<dbReference type="GO" id="GO:0009234">
    <property type="term" value="P:menaquinone biosynthetic process"/>
    <property type="evidence" value="ECO:0007669"/>
    <property type="project" value="UniProtKB-UniRule"/>
</dbReference>
<evidence type="ECO:0000256" key="2">
    <source>
        <dbReference type="ARBA" id="ARBA00022603"/>
    </source>
</evidence>
<dbReference type="PROSITE" id="PS01183">
    <property type="entry name" value="UBIE_1"/>
    <property type="match status" value="1"/>
</dbReference>
<keyword evidence="2 5" id="KW-0489">Methyltransferase</keyword>
<accession>A0A4Y1WTA2</accession>
<dbReference type="PANTHER" id="PTHR43591:SF24">
    <property type="entry name" value="2-METHOXY-6-POLYPRENYL-1,4-BENZOQUINOL METHYLASE, MITOCHONDRIAL"/>
    <property type="match status" value="1"/>
</dbReference>
<reference evidence="7" key="1">
    <citation type="submission" date="2019-06" db="EMBL/GenBank/DDBJ databases">
        <title>Alistipes onderdonkii subsp. vulgaris subsp. nov., Alistipes dispar sp. nov. and Alistipes communis sp. nov., isolated from human faeces, and creation of Alistipes onderdonkii subsp. onderdonkii subsp. nov.</title>
        <authorList>
            <person name="Sakamoto M."/>
            <person name="Ikeyama N."/>
            <person name="Ogata Y."/>
            <person name="Suda W."/>
            <person name="Iino T."/>
            <person name="Hattori M."/>
            <person name="Ohkuma M."/>
        </authorList>
    </citation>
    <scope>NUCLEOTIDE SEQUENCE [LARGE SCALE GENOMIC DNA]</scope>
    <source>
        <strain evidence="7">5CBH24</strain>
    </source>
</reference>
<comment type="similarity">
    <text evidence="5">Belongs to the class I-like SAM-binding methyltransferase superfamily. MenG/UbiE family.</text>
</comment>
<dbReference type="KEGG" id="acou:A5CBH24_14200"/>
<evidence type="ECO:0000256" key="3">
    <source>
        <dbReference type="ARBA" id="ARBA00022679"/>
    </source>
</evidence>
<dbReference type="EMBL" id="AP019735">
    <property type="protein sequence ID" value="BBL04107.1"/>
    <property type="molecule type" value="Genomic_DNA"/>
</dbReference>
<keyword evidence="1 5" id="KW-0474">Menaquinone biosynthesis</keyword>
<dbReference type="PROSITE" id="PS51608">
    <property type="entry name" value="SAM_MT_UBIE"/>
    <property type="match status" value="1"/>
</dbReference>
<keyword evidence="7" id="KW-1185">Reference proteome</keyword>
<evidence type="ECO:0000313" key="6">
    <source>
        <dbReference type="EMBL" id="BBL04107.1"/>
    </source>
</evidence>
<dbReference type="RefSeq" id="WP_019130445.1">
    <property type="nucleotide sequence ID" value="NZ_AP019735.1"/>
</dbReference>
<proteinExistence type="inferred from homology"/>
<accession>A0A4Y1XL61</accession>
<evidence type="ECO:0000313" key="7">
    <source>
        <dbReference type="Proteomes" id="UP000318946"/>
    </source>
</evidence>
<dbReference type="PANTHER" id="PTHR43591">
    <property type="entry name" value="METHYLTRANSFERASE"/>
    <property type="match status" value="1"/>
</dbReference>
<dbReference type="SUPFAM" id="SSF53335">
    <property type="entry name" value="S-adenosyl-L-methionine-dependent methyltransferases"/>
    <property type="match status" value="1"/>
</dbReference>
<evidence type="ECO:0000256" key="4">
    <source>
        <dbReference type="ARBA" id="ARBA00022691"/>
    </source>
</evidence>
<comment type="pathway">
    <text evidence="5">Quinol/quinone metabolism; menaquinone biosynthesis; menaquinol from 1,4-dihydroxy-2-naphthoate: step 2/2.</text>
</comment>
<name>A0A4Y1XL61_9BACT</name>
<organism evidence="6 7">
    <name type="scientific">Alistipes communis</name>
    <dbReference type="NCBI Taxonomy" id="2585118"/>
    <lineage>
        <taxon>Bacteria</taxon>
        <taxon>Pseudomonadati</taxon>
        <taxon>Bacteroidota</taxon>
        <taxon>Bacteroidia</taxon>
        <taxon>Bacteroidales</taxon>
        <taxon>Rikenellaceae</taxon>
        <taxon>Alistipes</taxon>
    </lineage>
</organism>
<dbReference type="NCBIfam" id="NF001244">
    <property type="entry name" value="PRK00216.1-5"/>
    <property type="match status" value="1"/>
</dbReference>
<feature type="binding site" evidence="5">
    <location>
        <begin position="111"/>
        <end position="112"/>
    </location>
    <ligand>
        <name>S-adenosyl-L-methionine</name>
        <dbReference type="ChEBI" id="CHEBI:59789"/>
    </ligand>
</feature>
<dbReference type="Gene3D" id="3.40.50.150">
    <property type="entry name" value="Vaccinia Virus protein VP39"/>
    <property type="match status" value="1"/>
</dbReference>
<dbReference type="CDD" id="cd02440">
    <property type="entry name" value="AdoMet_MTases"/>
    <property type="match status" value="1"/>
</dbReference>
<keyword evidence="4 5" id="KW-0949">S-adenosyl-L-methionine</keyword>
<dbReference type="NCBIfam" id="TIGR01934">
    <property type="entry name" value="MenG_MenH_UbiE"/>
    <property type="match status" value="1"/>
</dbReference>
<feature type="binding site" evidence="5">
    <location>
        <position position="63"/>
    </location>
    <ligand>
        <name>S-adenosyl-L-methionine</name>
        <dbReference type="ChEBI" id="CHEBI:59789"/>
    </ligand>
</feature>
<dbReference type="UniPathway" id="UPA00079">
    <property type="reaction ID" value="UER00169"/>
</dbReference>
<keyword evidence="3 5" id="KW-0808">Transferase</keyword>
<comment type="catalytic activity">
    <reaction evidence="5">
        <text>a 2-demethylmenaquinol + S-adenosyl-L-methionine = a menaquinol + S-adenosyl-L-homocysteine + H(+)</text>
        <dbReference type="Rhea" id="RHEA:42640"/>
        <dbReference type="Rhea" id="RHEA-COMP:9539"/>
        <dbReference type="Rhea" id="RHEA-COMP:9563"/>
        <dbReference type="ChEBI" id="CHEBI:15378"/>
        <dbReference type="ChEBI" id="CHEBI:18151"/>
        <dbReference type="ChEBI" id="CHEBI:55437"/>
        <dbReference type="ChEBI" id="CHEBI:57856"/>
        <dbReference type="ChEBI" id="CHEBI:59789"/>
        <dbReference type="EC" id="2.1.1.163"/>
    </reaction>
</comment>
<dbReference type="Proteomes" id="UP000318946">
    <property type="component" value="Chromosome"/>
</dbReference>
<gene>
    <name evidence="5 6" type="primary">menG</name>
    <name evidence="6" type="ORF">A5CBH24_14200</name>
</gene>
<dbReference type="EC" id="2.1.1.163" evidence="5"/>
<feature type="binding site" evidence="5">
    <location>
        <position position="83"/>
    </location>
    <ligand>
        <name>S-adenosyl-L-methionine</name>
        <dbReference type="ChEBI" id="CHEBI:59789"/>
    </ligand>
</feature>
<protein>
    <recommendedName>
        <fullName evidence="5">Demethylmenaquinone methyltransferase</fullName>
        <ecNumber evidence="5">2.1.1.163</ecNumber>
    </recommendedName>
</protein>
<evidence type="ECO:0000256" key="1">
    <source>
        <dbReference type="ARBA" id="ARBA00022428"/>
    </source>
</evidence>
<dbReference type="InterPro" id="IPR004033">
    <property type="entry name" value="UbiE/COQ5_MeTrFase"/>
</dbReference>
<dbReference type="AlphaFoldDB" id="A0A4Y1XL61"/>
<dbReference type="InterPro" id="IPR023576">
    <property type="entry name" value="UbiE/COQ5_MeTrFase_CS"/>
</dbReference>
<dbReference type="GO" id="GO:0043770">
    <property type="term" value="F:demethylmenaquinone methyltransferase activity"/>
    <property type="evidence" value="ECO:0007669"/>
    <property type="project" value="UniProtKB-UniRule"/>
</dbReference>